<reference evidence="2" key="1">
    <citation type="submission" date="2020-11" db="EMBL/GenBank/DDBJ databases">
        <authorList>
            <person name="Whiteford S."/>
        </authorList>
    </citation>
    <scope>NUCLEOTIDE SEQUENCE</scope>
</reference>
<dbReference type="GO" id="GO:0003676">
    <property type="term" value="F:nucleic acid binding"/>
    <property type="evidence" value="ECO:0007669"/>
    <property type="project" value="InterPro"/>
</dbReference>
<keyword evidence="3" id="KW-1185">Reference proteome</keyword>
<evidence type="ECO:0000259" key="1">
    <source>
        <dbReference type="PROSITE" id="PS50994"/>
    </source>
</evidence>
<comment type="caution">
    <text evidence="2">The sequence shown here is derived from an EMBL/GenBank/DDBJ whole genome shotgun (WGS) entry which is preliminary data.</text>
</comment>
<dbReference type="SUPFAM" id="SSF53098">
    <property type="entry name" value="Ribonuclease H-like"/>
    <property type="match status" value="1"/>
</dbReference>
<dbReference type="PROSITE" id="PS50994">
    <property type="entry name" value="INTEGRASE"/>
    <property type="match status" value="1"/>
</dbReference>
<dbReference type="PANTHER" id="PTHR47331:SF2">
    <property type="match status" value="1"/>
</dbReference>
<dbReference type="PANTHER" id="PTHR47331">
    <property type="entry name" value="PHD-TYPE DOMAIN-CONTAINING PROTEIN"/>
    <property type="match status" value="1"/>
</dbReference>
<dbReference type="GO" id="GO:0015074">
    <property type="term" value="P:DNA integration"/>
    <property type="evidence" value="ECO:0007669"/>
    <property type="project" value="InterPro"/>
</dbReference>
<feature type="domain" description="Integrase catalytic" evidence="1">
    <location>
        <begin position="1"/>
        <end position="131"/>
    </location>
</feature>
<gene>
    <name evidence="2" type="ORF">PLXY2_LOCUS14648</name>
</gene>
<dbReference type="AlphaFoldDB" id="A0A8S4G9N5"/>
<dbReference type="InterPro" id="IPR036397">
    <property type="entry name" value="RNaseH_sf"/>
</dbReference>
<dbReference type="Pfam" id="PF18701">
    <property type="entry name" value="DUF5641"/>
    <property type="match status" value="1"/>
</dbReference>
<dbReference type="InterPro" id="IPR001584">
    <property type="entry name" value="Integrase_cat-core"/>
</dbReference>
<protein>
    <submittedName>
        <fullName evidence="2">(diamondback moth) hypothetical protein</fullName>
    </submittedName>
</protein>
<dbReference type="Proteomes" id="UP000653454">
    <property type="component" value="Unassembled WGS sequence"/>
</dbReference>
<dbReference type="InterPro" id="IPR040676">
    <property type="entry name" value="DUF5641"/>
</dbReference>
<sequence length="257" mass="29183">MALKRFISKRGKCLQITSDNGKCFVGSAKEFQKFVTDNSQSIIDYASDNNIEFKFIPARAPNFGGLWEGGVKSCKHHLKRVVGNANLHYEEFITVLAQIEAVLNSRPMHPLSTDPNDFSPLTPAHFLIGRPLTAPADDDLTTRPTPSLSRFKRIEQMRQHFWQRWSKEYISELQCRTKWQEHKGELIPNTLVLIKEDNLPPLQWRMGRILSVFPGKDGISRVADIRTKTGITRRAVSKICPLPVEPSSPETRGTTDD</sequence>
<organism evidence="2 3">
    <name type="scientific">Plutella xylostella</name>
    <name type="common">Diamondback moth</name>
    <name type="synonym">Plutella maculipennis</name>
    <dbReference type="NCBI Taxonomy" id="51655"/>
    <lineage>
        <taxon>Eukaryota</taxon>
        <taxon>Metazoa</taxon>
        <taxon>Ecdysozoa</taxon>
        <taxon>Arthropoda</taxon>
        <taxon>Hexapoda</taxon>
        <taxon>Insecta</taxon>
        <taxon>Pterygota</taxon>
        <taxon>Neoptera</taxon>
        <taxon>Endopterygota</taxon>
        <taxon>Lepidoptera</taxon>
        <taxon>Glossata</taxon>
        <taxon>Ditrysia</taxon>
        <taxon>Yponomeutoidea</taxon>
        <taxon>Plutellidae</taxon>
        <taxon>Plutella</taxon>
    </lineage>
</organism>
<dbReference type="Gene3D" id="3.30.420.10">
    <property type="entry name" value="Ribonuclease H-like superfamily/Ribonuclease H"/>
    <property type="match status" value="1"/>
</dbReference>
<evidence type="ECO:0000313" key="2">
    <source>
        <dbReference type="EMBL" id="CAG9136391.1"/>
    </source>
</evidence>
<name>A0A8S4G9N5_PLUXY</name>
<dbReference type="EMBL" id="CAJHNJ030000139">
    <property type="protein sequence ID" value="CAG9136391.1"/>
    <property type="molecule type" value="Genomic_DNA"/>
</dbReference>
<dbReference type="InterPro" id="IPR012337">
    <property type="entry name" value="RNaseH-like_sf"/>
</dbReference>
<proteinExistence type="predicted"/>
<accession>A0A8S4G9N5</accession>
<evidence type="ECO:0000313" key="3">
    <source>
        <dbReference type="Proteomes" id="UP000653454"/>
    </source>
</evidence>